<dbReference type="AlphaFoldDB" id="A0A507BQ33"/>
<feature type="region of interest" description="Disordered" evidence="1">
    <location>
        <begin position="405"/>
        <end position="471"/>
    </location>
</feature>
<feature type="compositionally biased region" description="Polar residues" evidence="1">
    <location>
        <begin position="122"/>
        <end position="134"/>
    </location>
</feature>
<feature type="compositionally biased region" description="Low complexity" evidence="1">
    <location>
        <begin position="201"/>
        <end position="220"/>
    </location>
</feature>
<feature type="compositionally biased region" description="Basic and acidic residues" evidence="1">
    <location>
        <begin position="23"/>
        <end position="32"/>
    </location>
</feature>
<dbReference type="RefSeq" id="XP_031023296.1">
    <property type="nucleotide sequence ID" value="XM_031170755.1"/>
</dbReference>
<dbReference type="OrthoDB" id="10631945at2759"/>
<accession>A0A507BQ33</accession>
<gene>
    <name evidence="2" type="ORF">SmJEL517_g04827</name>
</gene>
<feature type="compositionally biased region" description="Polar residues" evidence="1">
    <location>
        <begin position="249"/>
        <end position="258"/>
    </location>
</feature>
<feature type="compositionally biased region" description="Basic and acidic residues" evidence="1">
    <location>
        <begin position="420"/>
        <end position="434"/>
    </location>
</feature>
<organism evidence="2 3">
    <name type="scientific">Synchytrium microbalum</name>
    <dbReference type="NCBI Taxonomy" id="1806994"/>
    <lineage>
        <taxon>Eukaryota</taxon>
        <taxon>Fungi</taxon>
        <taxon>Fungi incertae sedis</taxon>
        <taxon>Chytridiomycota</taxon>
        <taxon>Chytridiomycota incertae sedis</taxon>
        <taxon>Chytridiomycetes</taxon>
        <taxon>Synchytriales</taxon>
        <taxon>Synchytriaceae</taxon>
        <taxon>Synchytrium</taxon>
    </lineage>
</organism>
<dbReference type="Proteomes" id="UP000319731">
    <property type="component" value="Unassembled WGS sequence"/>
</dbReference>
<comment type="caution">
    <text evidence="2">The sequence shown here is derived from an EMBL/GenBank/DDBJ whole genome shotgun (WGS) entry which is preliminary data.</text>
</comment>
<reference evidence="2 3" key="1">
    <citation type="journal article" date="2019" name="Sci. Rep.">
        <title>Comparative genomics of chytrid fungi reveal insights into the obligate biotrophic and pathogenic lifestyle of Synchytrium endobioticum.</title>
        <authorList>
            <person name="van de Vossenberg B.T.L.H."/>
            <person name="Warris S."/>
            <person name="Nguyen H.D.T."/>
            <person name="van Gent-Pelzer M.P.E."/>
            <person name="Joly D.L."/>
            <person name="van de Geest H.C."/>
            <person name="Bonants P.J.M."/>
            <person name="Smith D.S."/>
            <person name="Levesque C.A."/>
            <person name="van der Lee T.A.J."/>
        </authorList>
    </citation>
    <scope>NUCLEOTIDE SEQUENCE [LARGE SCALE GENOMIC DNA]</scope>
    <source>
        <strain evidence="2 3">JEL517</strain>
    </source>
</reference>
<evidence type="ECO:0000313" key="3">
    <source>
        <dbReference type="Proteomes" id="UP000319731"/>
    </source>
</evidence>
<evidence type="ECO:0000256" key="1">
    <source>
        <dbReference type="SAM" id="MobiDB-lite"/>
    </source>
</evidence>
<evidence type="ECO:0000313" key="2">
    <source>
        <dbReference type="EMBL" id="TPX32000.1"/>
    </source>
</evidence>
<feature type="region of interest" description="Disordered" evidence="1">
    <location>
        <begin position="21"/>
        <end position="264"/>
    </location>
</feature>
<feature type="region of interest" description="Disordered" evidence="1">
    <location>
        <begin position="337"/>
        <end position="359"/>
    </location>
</feature>
<dbReference type="GeneID" id="42006052"/>
<protein>
    <submittedName>
        <fullName evidence="2">Uncharacterized protein</fullName>
    </submittedName>
</protein>
<feature type="compositionally biased region" description="Low complexity" evidence="1">
    <location>
        <begin position="135"/>
        <end position="151"/>
    </location>
</feature>
<name>A0A507BQ33_9FUNG</name>
<proteinExistence type="predicted"/>
<keyword evidence="3" id="KW-1185">Reference proteome</keyword>
<dbReference type="EMBL" id="QEAO01000036">
    <property type="protein sequence ID" value="TPX32000.1"/>
    <property type="molecule type" value="Genomic_DNA"/>
</dbReference>
<feature type="compositionally biased region" description="Acidic residues" evidence="1">
    <location>
        <begin position="96"/>
        <end position="116"/>
    </location>
</feature>
<feature type="compositionally biased region" description="Polar residues" evidence="1">
    <location>
        <begin position="406"/>
        <end position="416"/>
    </location>
</feature>
<sequence length="657" mass="71816">MTIESNEAPGPLTRMISNIRSSLVREEHDRPNPTKQPTNHAFDETPIKPAKPIQDDERPIKPVLSRKATNIDIMEQPVGKRTKVVIAKQASKQPVVDEDKDDDSDDEESDDEVEDNDLPRGRQTSTKFSPQIKHTPTTSTSPSPSKSPLKPILKDTGIKSPKTSPKSVTAVKKRADSPTPSPLPKAHSTVAEMAAEATSLPVIPDEPIPAAAPAQTSQSPAPKPVRRKPPPRQSKPPEKSDAVVEDTLVSESTPTVTPSPIPAAVSPSMNHGTVTKVDVACGLDAPDWRWMALEALEVGALDYQDAERTGNKSYRPLSSSIELPQDSYYTDLLASAISRPNSGNPGDLERSRQYGSKEALEDVSKLLQRPRPWPPGYASGGLMKIIVKRGGVAGDRKPVDELAVQPQIQHQPQHSNHQPRKSEVEQKAKFDRGNKPPPLSIPTRGGKKMSKPLSPPPHFTSLPPINKGKVAKRPVRMSTYNNTNSTPVYNQAATSIPRPSMAPGSYASPTRIPVAQTSMNSYSQQQQQHGQSNVYGTYRVAAPVSDYLSSHVHHQELASHHQQPTWLPRVAMMEHPQHDPYYGTLGSNMGYYQQTNQQQAGYGPTHNAAAMGPWGMYTNVPPAALVPVEEVTKKKGKYVPALPRSRTPLKTAAFRKR</sequence>